<evidence type="ECO:0000256" key="10">
    <source>
        <dbReference type="ARBA" id="ARBA00022741"/>
    </source>
</evidence>
<evidence type="ECO:0000256" key="14">
    <source>
        <dbReference type="ARBA" id="ARBA00030048"/>
    </source>
</evidence>
<dbReference type="RefSeq" id="WP_206574827.1">
    <property type="nucleotide sequence ID" value="NZ_JAFKCV010000010.1"/>
</dbReference>
<dbReference type="EMBL" id="JAFKCV010000010">
    <property type="protein sequence ID" value="MBN7826714.1"/>
    <property type="molecule type" value="Genomic_DNA"/>
</dbReference>
<dbReference type="InterPro" id="IPR036615">
    <property type="entry name" value="Mur_ligase_C_dom_sf"/>
</dbReference>
<evidence type="ECO:0000256" key="17">
    <source>
        <dbReference type="ARBA" id="ARBA00047493"/>
    </source>
</evidence>
<feature type="domain" description="Mur ligase central" evidence="23">
    <location>
        <begin position="53"/>
        <end position="200"/>
    </location>
</feature>
<dbReference type="EC" id="6.3.2.12" evidence="5"/>
<evidence type="ECO:0000313" key="25">
    <source>
        <dbReference type="Proteomes" id="UP000664654"/>
    </source>
</evidence>
<evidence type="ECO:0000256" key="13">
    <source>
        <dbReference type="ARBA" id="ARBA00022909"/>
    </source>
</evidence>
<evidence type="ECO:0000259" key="22">
    <source>
        <dbReference type="Pfam" id="PF02875"/>
    </source>
</evidence>
<dbReference type="GO" id="GO:0005524">
    <property type="term" value="F:ATP binding"/>
    <property type="evidence" value="ECO:0007669"/>
    <property type="project" value="UniProtKB-KW"/>
</dbReference>
<dbReference type="InterPro" id="IPR036565">
    <property type="entry name" value="Mur-like_cat_sf"/>
</dbReference>
<dbReference type="InterPro" id="IPR013221">
    <property type="entry name" value="Mur_ligase_cen"/>
</dbReference>
<dbReference type="AlphaFoldDB" id="A0A939DPR8"/>
<protein>
    <recommendedName>
        <fullName evidence="7">Dihydrofolate synthase/folylpolyglutamate synthase</fullName>
        <ecNumber evidence="5">6.3.2.12</ecNumber>
        <ecNumber evidence="6">6.3.2.17</ecNumber>
    </recommendedName>
    <alternativeName>
        <fullName evidence="16">Folylpoly-gamma-glutamate synthetase-dihydrofolate synthetase</fullName>
    </alternativeName>
    <alternativeName>
        <fullName evidence="14">Folylpolyglutamate synthetase</fullName>
    </alternativeName>
    <alternativeName>
        <fullName evidence="15">Tetrahydrofolylpolyglutamate synthase</fullName>
    </alternativeName>
</protein>
<dbReference type="Gene3D" id="3.90.190.20">
    <property type="entry name" value="Mur ligase, C-terminal domain"/>
    <property type="match status" value="1"/>
</dbReference>
<dbReference type="Proteomes" id="UP000664654">
    <property type="component" value="Unassembled WGS sequence"/>
</dbReference>
<dbReference type="GO" id="GO:0008841">
    <property type="term" value="F:dihydrofolate synthase activity"/>
    <property type="evidence" value="ECO:0007669"/>
    <property type="project" value="UniProtKB-EC"/>
</dbReference>
<dbReference type="InterPro" id="IPR004101">
    <property type="entry name" value="Mur_ligase_C"/>
</dbReference>
<dbReference type="GO" id="GO:0046872">
    <property type="term" value="F:metal ion binding"/>
    <property type="evidence" value="ECO:0007669"/>
    <property type="project" value="UniProtKB-KW"/>
</dbReference>
<feature type="domain" description="Mur ligase C-terminal" evidence="22">
    <location>
        <begin position="286"/>
        <end position="404"/>
    </location>
</feature>
<sequence length="420" mass="45940">MSYPAHQQPSTLEGWLRYLESIHPATIDMGLERVNEVFVRLKLDFSRIRVVTVGGTNGKGTTCAMLEQGALLAGKSTAVYSSPHILDYRERVRINGVLLDEQAHCQAFAIVEAARGETSLTYFEFGTLAALVLIARHRPDFAILEVGLGGRLDAVNILAPELAIITTIDLDHQDWLGDTRELIAAEKAGIFRAHGLAIIGEPNPPDNLIGICQQLEVRACWQGQDFSYRLDKGQFVWQDREGNGVQGPIPAIPAANASTALCALKLLGLLDKLEASRLLSSVRLPGRCQLIASRPDILVDVAHNPQAAGYLASQIRARQWQKLHLVVGMLKDKDIRSSLAVFTEFEPVWHLASLGPPRGASSGQLHALLPAGQSVIDYDSVTEAFIQARRQAKEQDLILVFGSFLTVAEILALPDLQNKE</sequence>
<dbReference type="SUPFAM" id="SSF53623">
    <property type="entry name" value="MurD-like peptide ligases, catalytic domain"/>
    <property type="match status" value="1"/>
</dbReference>
<name>A0A939DPR8_9ALTE</name>
<evidence type="ECO:0000256" key="15">
    <source>
        <dbReference type="ARBA" id="ARBA00030592"/>
    </source>
</evidence>
<dbReference type="PIRSF" id="PIRSF001563">
    <property type="entry name" value="Folylpolyglu_synth"/>
    <property type="match status" value="1"/>
</dbReference>
<comment type="pathway">
    <text evidence="3">Cofactor biosynthesis; tetrahydrofolylpolyglutamate biosynthesis.</text>
</comment>
<evidence type="ECO:0000256" key="21">
    <source>
        <dbReference type="PIRNR" id="PIRNR001563"/>
    </source>
</evidence>
<comment type="catalytic activity">
    <reaction evidence="19">
        <text>(6R)-5,10-methylenetetrahydrofolyl-(gamma-L-Glu)(n) + L-glutamate + ATP = (6R)-5,10-methylenetetrahydrofolyl-(gamma-L-Glu)(n+1) + ADP + phosphate + H(+)</text>
        <dbReference type="Rhea" id="RHEA:51912"/>
        <dbReference type="Rhea" id="RHEA-COMP:13257"/>
        <dbReference type="Rhea" id="RHEA-COMP:13258"/>
        <dbReference type="ChEBI" id="CHEBI:15378"/>
        <dbReference type="ChEBI" id="CHEBI:29985"/>
        <dbReference type="ChEBI" id="CHEBI:30616"/>
        <dbReference type="ChEBI" id="CHEBI:43474"/>
        <dbReference type="ChEBI" id="CHEBI:136572"/>
        <dbReference type="ChEBI" id="CHEBI:456216"/>
        <dbReference type="EC" id="6.3.2.17"/>
    </reaction>
</comment>
<keyword evidence="25" id="KW-1185">Reference proteome</keyword>
<evidence type="ECO:0000259" key="23">
    <source>
        <dbReference type="Pfam" id="PF08245"/>
    </source>
</evidence>
<evidence type="ECO:0000256" key="2">
    <source>
        <dbReference type="ARBA" id="ARBA00004799"/>
    </source>
</evidence>
<keyword evidence="9" id="KW-0479">Metal-binding</keyword>
<evidence type="ECO:0000256" key="18">
    <source>
        <dbReference type="ARBA" id="ARBA00047808"/>
    </source>
</evidence>
<evidence type="ECO:0000256" key="7">
    <source>
        <dbReference type="ARBA" id="ARBA00019357"/>
    </source>
</evidence>
<evidence type="ECO:0000256" key="9">
    <source>
        <dbReference type="ARBA" id="ARBA00022723"/>
    </source>
</evidence>
<evidence type="ECO:0000256" key="19">
    <source>
        <dbReference type="ARBA" id="ARBA00049035"/>
    </source>
</evidence>
<comment type="pathway">
    <text evidence="2">Cofactor biosynthesis; tetrahydrofolate biosynthesis; 7,8-dihydrofolate from 2-amino-4-hydroxy-6-hydroxymethyl-7,8-dihydropteridine diphosphate and 4-aminobenzoate: step 2/2.</text>
</comment>
<evidence type="ECO:0000256" key="8">
    <source>
        <dbReference type="ARBA" id="ARBA00022598"/>
    </source>
</evidence>
<evidence type="ECO:0000256" key="1">
    <source>
        <dbReference type="ARBA" id="ARBA00002714"/>
    </source>
</evidence>
<dbReference type="GO" id="GO:0004326">
    <property type="term" value="F:tetrahydrofolylpolyglutamate synthase activity"/>
    <property type="evidence" value="ECO:0007669"/>
    <property type="project" value="UniProtKB-EC"/>
</dbReference>
<keyword evidence="10 21" id="KW-0547">Nucleotide-binding</keyword>
<proteinExistence type="inferred from homology"/>
<keyword evidence="8 21" id="KW-0436">Ligase</keyword>
<dbReference type="EC" id="6.3.2.17" evidence="6"/>
<dbReference type="InterPro" id="IPR001645">
    <property type="entry name" value="Folylpolyglutamate_synth"/>
</dbReference>
<dbReference type="Gene3D" id="3.40.1190.10">
    <property type="entry name" value="Mur-like, catalytic domain"/>
    <property type="match status" value="1"/>
</dbReference>
<evidence type="ECO:0000256" key="16">
    <source>
        <dbReference type="ARBA" id="ARBA00032510"/>
    </source>
</evidence>
<dbReference type="PANTHER" id="PTHR11136:SF0">
    <property type="entry name" value="DIHYDROFOLATE SYNTHETASE-RELATED"/>
    <property type="match status" value="1"/>
</dbReference>
<dbReference type="PANTHER" id="PTHR11136">
    <property type="entry name" value="FOLYLPOLYGLUTAMATE SYNTHASE-RELATED"/>
    <property type="match status" value="1"/>
</dbReference>
<comment type="caution">
    <text evidence="24">The sequence shown here is derived from an EMBL/GenBank/DDBJ whole genome shotgun (WGS) entry which is preliminary data.</text>
</comment>
<dbReference type="GO" id="GO:0005737">
    <property type="term" value="C:cytoplasm"/>
    <property type="evidence" value="ECO:0007669"/>
    <property type="project" value="TreeGrafter"/>
</dbReference>
<evidence type="ECO:0000256" key="4">
    <source>
        <dbReference type="ARBA" id="ARBA00008276"/>
    </source>
</evidence>
<gene>
    <name evidence="24" type="primary">folC</name>
    <name evidence="24" type="ORF">J0A66_15870</name>
</gene>
<evidence type="ECO:0000256" key="6">
    <source>
        <dbReference type="ARBA" id="ARBA00013025"/>
    </source>
</evidence>
<evidence type="ECO:0000256" key="5">
    <source>
        <dbReference type="ARBA" id="ARBA00013023"/>
    </source>
</evidence>
<evidence type="ECO:0000256" key="20">
    <source>
        <dbReference type="ARBA" id="ARBA00049161"/>
    </source>
</evidence>
<comment type="similarity">
    <text evidence="4 21">Belongs to the folylpolyglutamate synthase family.</text>
</comment>
<evidence type="ECO:0000313" key="24">
    <source>
        <dbReference type="EMBL" id="MBN7826714.1"/>
    </source>
</evidence>
<accession>A0A939DPR8</accession>
<reference evidence="24" key="1">
    <citation type="submission" date="2021-03" db="EMBL/GenBank/DDBJ databases">
        <title>novel species isolated from a fishpond in China.</title>
        <authorList>
            <person name="Lu H."/>
            <person name="Cai Z."/>
        </authorList>
    </citation>
    <scope>NUCLEOTIDE SEQUENCE</scope>
    <source>
        <strain evidence="24">JCM 30855</strain>
    </source>
</reference>
<comment type="catalytic activity">
    <reaction evidence="20">
        <text>7,8-dihydropteroate + L-glutamate + ATP = 7,8-dihydrofolate + ADP + phosphate + H(+)</text>
        <dbReference type="Rhea" id="RHEA:23584"/>
        <dbReference type="ChEBI" id="CHEBI:15378"/>
        <dbReference type="ChEBI" id="CHEBI:17839"/>
        <dbReference type="ChEBI" id="CHEBI:29985"/>
        <dbReference type="ChEBI" id="CHEBI:30616"/>
        <dbReference type="ChEBI" id="CHEBI:43474"/>
        <dbReference type="ChEBI" id="CHEBI:57451"/>
        <dbReference type="ChEBI" id="CHEBI:456216"/>
        <dbReference type="EC" id="6.3.2.12"/>
    </reaction>
</comment>
<dbReference type="GO" id="GO:0046656">
    <property type="term" value="P:folic acid biosynthetic process"/>
    <property type="evidence" value="ECO:0007669"/>
    <property type="project" value="UniProtKB-KW"/>
</dbReference>
<evidence type="ECO:0000256" key="3">
    <source>
        <dbReference type="ARBA" id="ARBA00005150"/>
    </source>
</evidence>
<dbReference type="Pfam" id="PF08245">
    <property type="entry name" value="Mur_ligase_M"/>
    <property type="match status" value="1"/>
</dbReference>
<evidence type="ECO:0000256" key="11">
    <source>
        <dbReference type="ARBA" id="ARBA00022840"/>
    </source>
</evidence>
<keyword evidence="13" id="KW-0289">Folate biosynthesis</keyword>
<dbReference type="NCBIfam" id="TIGR01499">
    <property type="entry name" value="folC"/>
    <property type="match status" value="1"/>
</dbReference>
<dbReference type="Pfam" id="PF02875">
    <property type="entry name" value="Mur_ligase_C"/>
    <property type="match status" value="1"/>
</dbReference>
<comment type="function">
    <text evidence="1">Functions in two distinct reactions of the de novo folate biosynthetic pathway. Catalyzes the addition of a glutamate residue to dihydropteroate (7,8-dihydropteroate or H2Pte) to form dihydrofolate (7,8-dihydrofolate monoglutamate or H2Pte-Glu). Also catalyzes successive additions of L-glutamate to tetrahydrofolate or 10-formyltetrahydrofolate or 5,10-methylenetetrahydrofolate, leading to folylpolyglutamate derivatives.</text>
</comment>
<dbReference type="SUPFAM" id="SSF53244">
    <property type="entry name" value="MurD-like peptide ligases, peptide-binding domain"/>
    <property type="match status" value="1"/>
</dbReference>
<organism evidence="24 25">
    <name type="scientific">Bowmanella dokdonensis</name>
    <dbReference type="NCBI Taxonomy" id="751969"/>
    <lineage>
        <taxon>Bacteria</taxon>
        <taxon>Pseudomonadati</taxon>
        <taxon>Pseudomonadota</taxon>
        <taxon>Gammaproteobacteria</taxon>
        <taxon>Alteromonadales</taxon>
        <taxon>Alteromonadaceae</taxon>
        <taxon>Bowmanella</taxon>
    </lineage>
</organism>
<keyword evidence="11 21" id="KW-0067">ATP-binding</keyword>
<keyword evidence="12" id="KW-0460">Magnesium</keyword>
<dbReference type="NCBIfam" id="NF008101">
    <property type="entry name" value="PRK10846.1"/>
    <property type="match status" value="1"/>
</dbReference>
<comment type="catalytic activity">
    <reaction evidence="17">
        <text>(6S)-5,6,7,8-tetrahydrofolyl-(gamma-L-Glu)(n) + L-glutamate + ATP = (6S)-5,6,7,8-tetrahydrofolyl-(gamma-L-Glu)(n+1) + ADP + phosphate + H(+)</text>
        <dbReference type="Rhea" id="RHEA:10580"/>
        <dbReference type="Rhea" id="RHEA-COMP:14738"/>
        <dbReference type="Rhea" id="RHEA-COMP:14740"/>
        <dbReference type="ChEBI" id="CHEBI:15378"/>
        <dbReference type="ChEBI" id="CHEBI:29985"/>
        <dbReference type="ChEBI" id="CHEBI:30616"/>
        <dbReference type="ChEBI" id="CHEBI:43474"/>
        <dbReference type="ChEBI" id="CHEBI:141005"/>
        <dbReference type="ChEBI" id="CHEBI:456216"/>
        <dbReference type="EC" id="6.3.2.17"/>
    </reaction>
</comment>
<evidence type="ECO:0000256" key="12">
    <source>
        <dbReference type="ARBA" id="ARBA00022842"/>
    </source>
</evidence>
<comment type="catalytic activity">
    <reaction evidence="18">
        <text>10-formyltetrahydrofolyl-(gamma-L-Glu)(n) + L-glutamate + ATP = 10-formyltetrahydrofolyl-(gamma-L-Glu)(n+1) + ADP + phosphate + H(+)</text>
        <dbReference type="Rhea" id="RHEA:51904"/>
        <dbReference type="Rhea" id="RHEA-COMP:13088"/>
        <dbReference type="Rhea" id="RHEA-COMP:14300"/>
        <dbReference type="ChEBI" id="CHEBI:15378"/>
        <dbReference type="ChEBI" id="CHEBI:29985"/>
        <dbReference type="ChEBI" id="CHEBI:30616"/>
        <dbReference type="ChEBI" id="CHEBI:43474"/>
        <dbReference type="ChEBI" id="CHEBI:134413"/>
        <dbReference type="ChEBI" id="CHEBI:456216"/>
        <dbReference type="EC" id="6.3.2.17"/>
    </reaction>
</comment>